<accession>A0ACB8C7H4</accession>
<evidence type="ECO:0000313" key="2">
    <source>
        <dbReference type="Proteomes" id="UP000821865"/>
    </source>
</evidence>
<dbReference type="EMBL" id="CM023477">
    <property type="protein sequence ID" value="KAH7936872.1"/>
    <property type="molecule type" value="Genomic_DNA"/>
</dbReference>
<protein>
    <submittedName>
        <fullName evidence="1">Uncharacterized protein</fullName>
    </submittedName>
</protein>
<gene>
    <name evidence="1" type="ORF">HPB49_005894</name>
</gene>
<sequence length="607" mass="70350">MFGLIAGYYLLSDNQGERQAHICVYFWNLEMAVIDVRLPNSSLYQDMEGVIRLSRNFTVKMLRSALNYKPKPDDKFVVTYPKYGTTWTQHIGFLIFNKGVPPSSGLEFFNRSPFIEMLGANSVRDITRPGVIKTHLPFHLMPMHPQAKHLYVFRNPKDTCMSMFYRTRGFTGYDFADGKFDDFSRSSSPARPTTGTTSTTFSVAEFFDETHHKLLLDNEDILQNVIKYSDVKSMKDYALRNFTNFFTKQIEGEAPEGLKWYLSERTRQPSSTTVSQQIQNSHLNISDKSSMAVFDVRLPNGPLYHDIDGVIRLSRNIPAEMLRSALSYKPQPDDKFVVTYPKCGTTWTQHIVFLIFNKGVPPSSGLEFLNRSPFIEMIGADSVRDMTGPGLIKTHLPYHLCPMHPQAKYLYVCRNPKDTCVSMFYHTRGFIGYDFADGKFDDFFEMFISGDTEYGDYFDHVQGWYEHRNDPNVLLLHYEDMKAVPRESVLKIAEFFDETYHKLLLENEDILQNVIKYSDVKSMKDYALRNFRNFFAKKIEGEAPEGLRVFHEVSQKNPSTDIFIRKGIVGDWKNHFSPEQNARLEQKVLERLANTDLMDIWRKHSVM</sequence>
<keyword evidence="2" id="KW-1185">Reference proteome</keyword>
<organism evidence="1 2">
    <name type="scientific">Dermacentor silvarum</name>
    <name type="common">Tick</name>
    <dbReference type="NCBI Taxonomy" id="543639"/>
    <lineage>
        <taxon>Eukaryota</taxon>
        <taxon>Metazoa</taxon>
        <taxon>Ecdysozoa</taxon>
        <taxon>Arthropoda</taxon>
        <taxon>Chelicerata</taxon>
        <taxon>Arachnida</taxon>
        <taxon>Acari</taxon>
        <taxon>Parasitiformes</taxon>
        <taxon>Ixodida</taxon>
        <taxon>Ixodoidea</taxon>
        <taxon>Ixodidae</taxon>
        <taxon>Rhipicephalinae</taxon>
        <taxon>Dermacentor</taxon>
    </lineage>
</organism>
<proteinExistence type="predicted"/>
<dbReference type="Proteomes" id="UP000821865">
    <property type="component" value="Chromosome 8"/>
</dbReference>
<reference evidence="1" key="1">
    <citation type="submission" date="2020-05" db="EMBL/GenBank/DDBJ databases">
        <title>Large-scale comparative analyses of tick genomes elucidate their genetic diversity and vector capacities.</title>
        <authorList>
            <person name="Jia N."/>
            <person name="Wang J."/>
            <person name="Shi W."/>
            <person name="Du L."/>
            <person name="Sun Y."/>
            <person name="Zhan W."/>
            <person name="Jiang J."/>
            <person name="Wang Q."/>
            <person name="Zhang B."/>
            <person name="Ji P."/>
            <person name="Sakyi L.B."/>
            <person name="Cui X."/>
            <person name="Yuan T."/>
            <person name="Jiang B."/>
            <person name="Yang W."/>
            <person name="Lam T.T.-Y."/>
            <person name="Chang Q."/>
            <person name="Ding S."/>
            <person name="Wang X."/>
            <person name="Zhu J."/>
            <person name="Ruan X."/>
            <person name="Zhao L."/>
            <person name="Wei J."/>
            <person name="Que T."/>
            <person name="Du C."/>
            <person name="Cheng J."/>
            <person name="Dai P."/>
            <person name="Han X."/>
            <person name="Huang E."/>
            <person name="Gao Y."/>
            <person name="Liu J."/>
            <person name="Shao H."/>
            <person name="Ye R."/>
            <person name="Li L."/>
            <person name="Wei W."/>
            <person name="Wang X."/>
            <person name="Wang C."/>
            <person name="Yang T."/>
            <person name="Huo Q."/>
            <person name="Li W."/>
            <person name="Guo W."/>
            <person name="Chen H."/>
            <person name="Zhou L."/>
            <person name="Ni X."/>
            <person name="Tian J."/>
            <person name="Zhou Y."/>
            <person name="Sheng Y."/>
            <person name="Liu T."/>
            <person name="Pan Y."/>
            <person name="Xia L."/>
            <person name="Li J."/>
            <person name="Zhao F."/>
            <person name="Cao W."/>
        </authorList>
    </citation>
    <scope>NUCLEOTIDE SEQUENCE</scope>
    <source>
        <strain evidence="1">Dsil-2018</strain>
    </source>
</reference>
<name>A0ACB8C7H4_DERSI</name>
<comment type="caution">
    <text evidence="1">The sequence shown here is derived from an EMBL/GenBank/DDBJ whole genome shotgun (WGS) entry which is preliminary data.</text>
</comment>
<evidence type="ECO:0000313" key="1">
    <source>
        <dbReference type="EMBL" id="KAH7936872.1"/>
    </source>
</evidence>